<proteinExistence type="predicted"/>
<feature type="transmembrane region" description="Helical" evidence="7">
    <location>
        <begin position="429"/>
        <end position="446"/>
    </location>
</feature>
<keyword evidence="2" id="KW-0813">Transport</keyword>
<protein>
    <submittedName>
        <fullName evidence="9">Allantoate permease</fullName>
    </submittedName>
</protein>
<comment type="subcellular location">
    <subcellularLocation>
        <location evidence="1">Membrane</location>
        <topology evidence="1">Multi-pass membrane protein</topology>
    </subcellularLocation>
</comment>
<feature type="transmembrane region" description="Helical" evidence="7">
    <location>
        <begin position="341"/>
        <end position="362"/>
    </location>
</feature>
<feature type="transmembrane region" description="Helical" evidence="7">
    <location>
        <begin position="237"/>
        <end position="256"/>
    </location>
</feature>
<feature type="transmembrane region" description="Helical" evidence="7">
    <location>
        <begin position="144"/>
        <end position="161"/>
    </location>
</feature>
<dbReference type="Gene3D" id="1.20.1250.20">
    <property type="entry name" value="MFS general substrate transporter like domains"/>
    <property type="match status" value="2"/>
</dbReference>
<accession>A0A194UUF0</accession>
<evidence type="ECO:0000256" key="5">
    <source>
        <dbReference type="ARBA" id="ARBA00023136"/>
    </source>
</evidence>
<feature type="region of interest" description="Disordered" evidence="6">
    <location>
        <begin position="1"/>
        <end position="39"/>
    </location>
</feature>
<dbReference type="AlphaFoldDB" id="A0A194UUF0"/>
<evidence type="ECO:0000256" key="6">
    <source>
        <dbReference type="SAM" id="MobiDB-lite"/>
    </source>
</evidence>
<dbReference type="PANTHER" id="PTHR43791:SF41">
    <property type="entry name" value="MAJOR FACILITATOR SUPERFAMILY (MFS) PROFILE DOMAIN-CONTAINING PROTEIN"/>
    <property type="match status" value="1"/>
</dbReference>
<feature type="transmembrane region" description="Helical" evidence="7">
    <location>
        <begin position="206"/>
        <end position="225"/>
    </location>
</feature>
<evidence type="ECO:0000259" key="8">
    <source>
        <dbReference type="PROSITE" id="PS50850"/>
    </source>
</evidence>
<feature type="transmembrane region" description="Helical" evidence="7">
    <location>
        <begin position="114"/>
        <end position="137"/>
    </location>
</feature>
<dbReference type="PANTHER" id="PTHR43791">
    <property type="entry name" value="PERMEASE-RELATED"/>
    <property type="match status" value="1"/>
</dbReference>
<organism evidence="9 10">
    <name type="scientific">Cytospora mali</name>
    <name type="common">Apple Valsa canker fungus</name>
    <name type="synonym">Valsa mali</name>
    <dbReference type="NCBI Taxonomy" id="578113"/>
    <lineage>
        <taxon>Eukaryota</taxon>
        <taxon>Fungi</taxon>
        <taxon>Dikarya</taxon>
        <taxon>Ascomycota</taxon>
        <taxon>Pezizomycotina</taxon>
        <taxon>Sordariomycetes</taxon>
        <taxon>Sordariomycetidae</taxon>
        <taxon>Diaporthales</taxon>
        <taxon>Cytosporaceae</taxon>
        <taxon>Cytospora</taxon>
    </lineage>
</organism>
<evidence type="ECO:0000256" key="1">
    <source>
        <dbReference type="ARBA" id="ARBA00004141"/>
    </source>
</evidence>
<evidence type="ECO:0000256" key="4">
    <source>
        <dbReference type="ARBA" id="ARBA00022989"/>
    </source>
</evidence>
<dbReference type="OrthoDB" id="6730379at2759"/>
<feature type="transmembrane region" description="Helical" evidence="7">
    <location>
        <begin position="458"/>
        <end position="482"/>
    </location>
</feature>
<feature type="compositionally biased region" description="Basic and acidic residues" evidence="6">
    <location>
        <begin position="8"/>
        <end position="19"/>
    </location>
</feature>
<evidence type="ECO:0000256" key="7">
    <source>
        <dbReference type="SAM" id="Phobius"/>
    </source>
</evidence>
<dbReference type="InterPro" id="IPR036259">
    <property type="entry name" value="MFS_trans_sf"/>
</dbReference>
<feature type="transmembrane region" description="Helical" evidence="7">
    <location>
        <begin position="394"/>
        <end position="417"/>
    </location>
</feature>
<dbReference type="InterPro" id="IPR020846">
    <property type="entry name" value="MFS_dom"/>
</dbReference>
<dbReference type="SUPFAM" id="SSF103473">
    <property type="entry name" value="MFS general substrate transporter"/>
    <property type="match status" value="1"/>
</dbReference>
<keyword evidence="5 7" id="KW-0472">Membrane</keyword>
<sequence>MADGQVAKSHEESESKSQDIIDQVPSHSQGETEATGDKRLSDTVVDDAAKYLANASQFAALTPEREDKLRKKIDAWMIPLLLFTATLGAVDKVEIGTASLYGFQSDNHITGDQYSWLGSILPLGQLFGYTITTWLVHRVPPGKLLCIASLLWSILTILYPACHTWSGFMALRFFMGFIESAISPCLTMLVVSFYKKEEQPQRNAIVFAYFSSVFNGFFAWLVGLIPDSAPLAKWQYLYLITGAINILYSIFLCYFLPDNPMNARFLTAEEKSWAVERLAANRTGISNKVWKWDQVGEAFMDIRIWLIFLFNIAINIPNGGLQAFGTIIIHDLGFSSLKASLLTMPFGILATSSAWFFSYIASRWHNRRTIVACFALLLPLFGTALVYGLPRSNIAGQLIGLYFMYFYWPPYVVGISLPQANTAGQTKKSITFSLVTIGYAVGNLIGPQTFIANQAPKYTGGVIAMLSCYCAAMLLLLVYFAVAASENKRRNKKYGKPEELHDALTRLLQRIQHLQNYFAVVIRFGPDTKCTKDEEWPEDSVGAQRNSRQYFEDLLG</sequence>
<evidence type="ECO:0000313" key="9">
    <source>
        <dbReference type="EMBL" id="KUI55241.1"/>
    </source>
</evidence>
<reference evidence="10" key="1">
    <citation type="submission" date="2014-12" db="EMBL/GenBank/DDBJ databases">
        <title>Genome Sequence of Valsa Canker Pathogens Uncovers a Specific Adaption of Colonization on Woody Bark.</title>
        <authorList>
            <person name="Yin Z."/>
            <person name="Liu H."/>
            <person name="Gao X."/>
            <person name="Li Z."/>
            <person name="Song N."/>
            <person name="Ke X."/>
            <person name="Dai Q."/>
            <person name="Wu Y."/>
            <person name="Sun Y."/>
            <person name="Xu J.-R."/>
            <person name="Kang Z.K."/>
            <person name="Wang L."/>
            <person name="Huang L."/>
        </authorList>
    </citation>
    <scope>NUCLEOTIDE SEQUENCE [LARGE SCALE GENOMIC DNA]</scope>
    <source>
        <strain evidence="10">SXYL134</strain>
    </source>
</reference>
<feature type="domain" description="Major facilitator superfamily (MFS) profile" evidence="8">
    <location>
        <begin position="77"/>
        <end position="486"/>
    </location>
</feature>
<feature type="transmembrane region" description="Helical" evidence="7">
    <location>
        <begin position="73"/>
        <end position="90"/>
    </location>
</feature>
<dbReference type="PROSITE" id="PS50850">
    <property type="entry name" value="MFS"/>
    <property type="match status" value="1"/>
</dbReference>
<keyword evidence="3 7" id="KW-0812">Transmembrane</keyword>
<evidence type="ECO:0000256" key="2">
    <source>
        <dbReference type="ARBA" id="ARBA00022448"/>
    </source>
</evidence>
<keyword evidence="10" id="KW-1185">Reference proteome</keyword>
<feature type="transmembrane region" description="Helical" evidence="7">
    <location>
        <begin position="173"/>
        <end position="194"/>
    </location>
</feature>
<gene>
    <name evidence="9" type="ORF">VP1G_02689</name>
</gene>
<dbReference type="Proteomes" id="UP000078576">
    <property type="component" value="Unassembled WGS sequence"/>
</dbReference>
<evidence type="ECO:0000256" key="3">
    <source>
        <dbReference type="ARBA" id="ARBA00022692"/>
    </source>
</evidence>
<evidence type="ECO:0000313" key="10">
    <source>
        <dbReference type="Proteomes" id="UP000078576"/>
    </source>
</evidence>
<feature type="transmembrane region" description="Helical" evidence="7">
    <location>
        <begin position="304"/>
        <end position="329"/>
    </location>
</feature>
<feature type="transmembrane region" description="Helical" evidence="7">
    <location>
        <begin position="369"/>
        <end position="388"/>
    </location>
</feature>
<dbReference type="Pfam" id="PF07690">
    <property type="entry name" value="MFS_1"/>
    <property type="match status" value="1"/>
</dbReference>
<dbReference type="GO" id="GO:0016020">
    <property type="term" value="C:membrane"/>
    <property type="evidence" value="ECO:0007669"/>
    <property type="project" value="UniProtKB-SubCell"/>
</dbReference>
<keyword evidence="4 7" id="KW-1133">Transmembrane helix</keyword>
<dbReference type="InterPro" id="IPR011701">
    <property type="entry name" value="MFS"/>
</dbReference>
<name>A0A194UUF0_CYTMA</name>
<dbReference type="EMBL" id="KN714679">
    <property type="protein sequence ID" value="KUI55241.1"/>
    <property type="molecule type" value="Genomic_DNA"/>
</dbReference>
<dbReference type="GO" id="GO:0022857">
    <property type="term" value="F:transmembrane transporter activity"/>
    <property type="evidence" value="ECO:0007669"/>
    <property type="project" value="InterPro"/>
</dbReference>